<comment type="caution">
    <text evidence="4">The sequence shown here is derived from an EMBL/GenBank/DDBJ whole genome shotgun (WGS) entry which is preliminary data.</text>
</comment>
<feature type="transmembrane region" description="Helical" evidence="2">
    <location>
        <begin position="143"/>
        <end position="172"/>
    </location>
</feature>
<dbReference type="Pfam" id="PF13828">
    <property type="entry name" value="DUF4190"/>
    <property type="match status" value="1"/>
</dbReference>
<accession>A0A917RVH1</accession>
<feature type="domain" description="DUF4190" evidence="3">
    <location>
        <begin position="101"/>
        <end position="161"/>
    </location>
</feature>
<sequence length="174" mass="17436">MTNPGESDEWWKQYGGSGVSSDPAAGQHPSEPSSYPSAPQYPSTPAAVPTPPPAQPSYATPPPAAPYPGTPPYSPYGAAGAGYPASYQPYGYPATRGTNGLAIASLVTSLAGFVTCGATSIVGIILGVIALNQIKDSGQEGRGMALAGIWIGVGLIALGVLWFVVMIVASAAGA</sequence>
<evidence type="ECO:0000259" key="3">
    <source>
        <dbReference type="Pfam" id="PF13828"/>
    </source>
</evidence>
<feature type="region of interest" description="Disordered" evidence="1">
    <location>
        <begin position="1"/>
        <end position="71"/>
    </location>
</feature>
<feature type="transmembrane region" description="Helical" evidence="2">
    <location>
        <begin position="101"/>
        <end position="131"/>
    </location>
</feature>
<keyword evidence="5" id="KW-1185">Reference proteome</keyword>
<name>A0A917RVH1_9NOCA</name>
<keyword evidence="2" id="KW-1133">Transmembrane helix</keyword>
<evidence type="ECO:0000313" key="4">
    <source>
        <dbReference type="EMBL" id="GGL37875.1"/>
    </source>
</evidence>
<reference evidence="4" key="2">
    <citation type="submission" date="2020-09" db="EMBL/GenBank/DDBJ databases">
        <authorList>
            <person name="Sun Q."/>
            <person name="Zhou Y."/>
        </authorList>
    </citation>
    <scope>NUCLEOTIDE SEQUENCE</scope>
    <source>
        <strain evidence="4">CGMCC 4.3508</strain>
    </source>
</reference>
<evidence type="ECO:0000256" key="2">
    <source>
        <dbReference type="SAM" id="Phobius"/>
    </source>
</evidence>
<organism evidence="4 5">
    <name type="scientific">Nocardia jinanensis</name>
    <dbReference type="NCBI Taxonomy" id="382504"/>
    <lineage>
        <taxon>Bacteria</taxon>
        <taxon>Bacillati</taxon>
        <taxon>Actinomycetota</taxon>
        <taxon>Actinomycetes</taxon>
        <taxon>Mycobacteriales</taxon>
        <taxon>Nocardiaceae</taxon>
        <taxon>Nocardia</taxon>
    </lineage>
</organism>
<keyword evidence="2" id="KW-0472">Membrane</keyword>
<dbReference type="InterPro" id="IPR025241">
    <property type="entry name" value="DUF4190"/>
</dbReference>
<reference evidence="4" key="1">
    <citation type="journal article" date="2014" name="Int. J. Syst. Evol. Microbiol.">
        <title>Complete genome sequence of Corynebacterium casei LMG S-19264T (=DSM 44701T), isolated from a smear-ripened cheese.</title>
        <authorList>
            <consortium name="US DOE Joint Genome Institute (JGI-PGF)"/>
            <person name="Walter F."/>
            <person name="Albersmeier A."/>
            <person name="Kalinowski J."/>
            <person name="Ruckert C."/>
        </authorList>
    </citation>
    <scope>NUCLEOTIDE SEQUENCE</scope>
    <source>
        <strain evidence="4">CGMCC 4.3508</strain>
    </source>
</reference>
<feature type="compositionally biased region" description="Low complexity" evidence="1">
    <location>
        <begin position="29"/>
        <end position="47"/>
    </location>
</feature>
<keyword evidence="2" id="KW-0812">Transmembrane</keyword>
<dbReference type="Proteomes" id="UP000638263">
    <property type="component" value="Unassembled WGS sequence"/>
</dbReference>
<evidence type="ECO:0000313" key="5">
    <source>
        <dbReference type="Proteomes" id="UP000638263"/>
    </source>
</evidence>
<feature type="compositionally biased region" description="Pro residues" evidence="1">
    <location>
        <begin position="48"/>
        <end position="71"/>
    </location>
</feature>
<evidence type="ECO:0000256" key="1">
    <source>
        <dbReference type="SAM" id="MobiDB-lite"/>
    </source>
</evidence>
<protein>
    <recommendedName>
        <fullName evidence="3">DUF4190 domain-containing protein</fullName>
    </recommendedName>
</protein>
<gene>
    <name evidence="4" type="ORF">GCM10011588_60670</name>
</gene>
<dbReference type="EMBL" id="BMMH01000020">
    <property type="protein sequence ID" value="GGL37875.1"/>
    <property type="molecule type" value="Genomic_DNA"/>
</dbReference>
<dbReference type="RefSeq" id="WP_058854752.1">
    <property type="nucleotide sequence ID" value="NZ_BMMH01000020.1"/>
</dbReference>
<dbReference type="AlphaFoldDB" id="A0A917RVH1"/>
<proteinExistence type="predicted"/>